<reference evidence="4" key="2">
    <citation type="submission" date="2021-04" db="EMBL/GenBank/DDBJ databases">
        <authorList>
            <person name="Gilroy R."/>
        </authorList>
    </citation>
    <scope>NUCLEOTIDE SEQUENCE</scope>
    <source>
        <strain evidence="4">USAMLcec3-2134</strain>
    </source>
</reference>
<dbReference type="Gene3D" id="3.40.50.300">
    <property type="entry name" value="P-loop containing nucleotide triphosphate hydrolases"/>
    <property type="match status" value="1"/>
</dbReference>
<gene>
    <name evidence="4" type="ORF">H9763_04935</name>
</gene>
<dbReference type="GO" id="GO:0016887">
    <property type="term" value="F:ATP hydrolysis activity"/>
    <property type="evidence" value="ECO:0007669"/>
    <property type="project" value="InterPro"/>
</dbReference>
<dbReference type="GO" id="GO:0005524">
    <property type="term" value="F:ATP binding"/>
    <property type="evidence" value="ECO:0007669"/>
    <property type="project" value="UniProtKB-KW"/>
</dbReference>
<dbReference type="AlphaFoldDB" id="A0A9D2MQ11"/>
<sequence>MSFFCASDLAAGYGGRRVIEGVSFCLEASRVVGVLGANGSGKTTLIKAVCGILPHGGSCVLEGRRLEGLPPKELAGLCGYIPQRSGISIGISVLDVVLMGQNPRLRLLERPSGGMKERARRALSQVGLKGREEENYLELSEGQKQLCILARALSSGGKLLLLDEPESALDFLHRYRTLELLKEWAGKERRAVMAALHDPSLSLNCCDRLLLLSKGRILAELSPETDPLEEMEEKLSALYGPVSLQRCRDRSGQEQLVMLRETAKELWNGALEWGKK</sequence>
<accession>A0A9D2MQ11</accession>
<dbReference type="InterPro" id="IPR003439">
    <property type="entry name" value="ABC_transporter-like_ATP-bd"/>
</dbReference>
<proteinExistence type="predicted"/>
<reference evidence="4" key="1">
    <citation type="journal article" date="2021" name="PeerJ">
        <title>Extensive microbial diversity within the chicken gut microbiome revealed by metagenomics and culture.</title>
        <authorList>
            <person name="Gilroy R."/>
            <person name="Ravi A."/>
            <person name="Getino M."/>
            <person name="Pursley I."/>
            <person name="Horton D.L."/>
            <person name="Alikhan N.F."/>
            <person name="Baker D."/>
            <person name="Gharbi K."/>
            <person name="Hall N."/>
            <person name="Watson M."/>
            <person name="Adriaenssens E.M."/>
            <person name="Foster-Nyarko E."/>
            <person name="Jarju S."/>
            <person name="Secka A."/>
            <person name="Antonio M."/>
            <person name="Oren A."/>
            <person name="Chaudhuri R.R."/>
            <person name="La Ragione R."/>
            <person name="Hildebrand F."/>
            <person name="Pallen M.J."/>
        </authorList>
    </citation>
    <scope>NUCLEOTIDE SEQUENCE</scope>
    <source>
        <strain evidence="4">USAMLcec3-2134</strain>
    </source>
</reference>
<dbReference type="PANTHER" id="PTHR42794">
    <property type="entry name" value="HEMIN IMPORT ATP-BINDING PROTEIN HMUV"/>
    <property type="match status" value="1"/>
</dbReference>
<evidence type="ECO:0000259" key="3">
    <source>
        <dbReference type="PROSITE" id="PS50893"/>
    </source>
</evidence>
<evidence type="ECO:0000256" key="2">
    <source>
        <dbReference type="ARBA" id="ARBA00022840"/>
    </source>
</evidence>
<dbReference type="InterPro" id="IPR003593">
    <property type="entry name" value="AAA+_ATPase"/>
</dbReference>
<keyword evidence="1" id="KW-0547">Nucleotide-binding</keyword>
<dbReference type="Proteomes" id="UP000886883">
    <property type="component" value="Unassembled WGS sequence"/>
</dbReference>
<organism evidence="4 5">
    <name type="scientific">Candidatus Eisenbergiella merdigallinarum</name>
    <dbReference type="NCBI Taxonomy" id="2838552"/>
    <lineage>
        <taxon>Bacteria</taxon>
        <taxon>Bacillati</taxon>
        <taxon>Bacillota</taxon>
        <taxon>Clostridia</taxon>
        <taxon>Lachnospirales</taxon>
        <taxon>Lachnospiraceae</taxon>
        <taxon>Eisenbergiella</taxon>
    </lineage>
</organism>
<name>A0A9D2MQ11_9FIRM</name>
<keyword evidence="2 4" id="KW-0067">ATP-binding</keyword>
<dbReference type="PANTHER" id="PTHR42794:SF2">
    <property type="entry name" value="ABC TRANSPORTER ATP-BINDING PROTEIN"/>
    <property type="match status" value="1"/>
</dbReference>
<feature type="domain" description="ABC transporter" evidence="3">
    <location>
        <begin position="4"/>
        <end position="239"/>
    </location>
</feature>
<dbReference type="InterPro" id="IPR027417">
    <property type="entry name" value="P-loop_NTPase"/>
</dbReference>
<dbReference type="SUPFAM" id="SSF52540">
    <property type="entry name" value="P-loop containing nucleoside triphosphate hydrolases"/>
    <property type="match status" value="1"/>
</dbReference>
<evidence type="ECO:0000313" key="4">
    <source>
        <dbReference type="EMBL" id="HJB90797.1"/>
    </source>
</evidence>
<dbReference type="EMBL" id="DWXE01000016">
    <property type="protein sequence ID" value="HJB90797.1"/>
    <property type="molecule type" value="Genomic_DNA"/>
</dbReference>
<evidence type="ECO:0000313" key="5">
    <source>
        <dbReference type="Proteomes" id="UP000886883"/>
    </source>
</evidence>
<dbReference type="Pfam" id="PF00005">
    <property type="entry name" value="ABC_tran"/>
    <property type="match status" value="1"/>
</dbReference>
<dbReference type="PROSITE" id="PS50893">
    <property type="entry name" value="ABC_TRANSPORTER_2"/>
    <property type="match status" value="1"/>
</dbReference>
<dbReference type="SMART" id="SM00382">
    <property type="entry name" value="AAA"/>
    <property type="match status" value="1"/>
</dbReference>
<evidence type="ECO:0000256" key="1">
    <source>
        <dbReference type="ARBA" id="ARBA00022741"/>
    </source>
</evidence>
<comment type="caution">
    <text evidence="4">The sequence shown here is derived from an EMBL/GenBank/DDBJ whole genome shotgun (WGS) entry which is preliminary data.</text>
</comment>
<protein>
    <submittedName>
        <fullName evidence="4">ABC transporter ATP-binding protein</fullName>
    </submittedName>
</protein>